<dbReference type="Proteomes" id="UP000054342">
    <property type="component" value="Unassembled WGS sequence"/>
</dbReference>
<dbReference type="HOGENOM" id="CLU_943447_0_0_1"/>
<feature type="transmembrane region" description="Helical" evidence="2">
    <location>
        <begin position="125"/>
        <end position="145"/>
    </location>
</feature>
<feature type="region of interest" description="Disordered" evidence="1">
    <location>
        <begin position="246"/>
        <end position="295"/>
    </location>
</feature>
<reference evidence="3 4" key="1">
    <citation type="submission" date="2015-01" db="EMBL/GenBank/DDBJ databases">
        <title>The Genome Sequence of Exophiala xenobiotica CBS118157.</title>
        <authorList>
            <consortium name="The Broad Institute Genomics Platform"/>
            <person name="Cuomo C."/>
            <person name="de Hoog S."/>
            <person name="Gorbushina A."/>
            <person name="Stielow B."/>
            <person name="Teixiera M."/>
            <person name="Abouelleil A."/>
            <person name="Chapman S.B."/>
            <person name="Priest M."/>
            <person name="Young S.K."/>
            <person name="Wortman J."/>
            <person name="Nusbaum C."/>
            <person name="Birren B."/>
        </authorList>
    </citation>
    <scope>NUCLEOTIDE SEQUENCE [LARGE SCALE GENOMIC DNA]</scope>
    <source>
        <strain evidence="3 4">CBS 118157</strain>
    </source>
</reference>
<evidence type="ECO:0000256" key="2">
    <source>
        <dbReference type="SAM" id="Phobius"/>
    </source>
</evidence>
<keyword evidence="2" id="KW-0472">Membrane</keyword>
<sequence length="295" mass="31439">MKKQENLHSPSSSLSASLDRALPIPGLLLTSTVAFTLLGLKVNGWKGSENFANFITDDRTTVAIAIQIISHILGLIQVQALYASMAGTVIKISFTASLASRKFSLNTLQLVHAASIPRVSFSLPWFLCVPLTTLVVLSFLPAALWSGAMTPIISERTTTQTTMMPTFQTNNLSSLWEGNTSTSTSGSGSLGQWLTDDGLFSFDPSALRSLILNSASDASSTNVSGYLHQKLDKTGFLYLNRSYGVGSGASSTSQAQILRDGSRTRNRPSTPKSHASTTPRAPIASTNSRSPQAGH</sequence>
<name>A0A0D2EPC0_9EURO</name>
<dbReference type="RefSeq" id="XP_013317144.1">
    <property type="nucleotide sequence ID" value="XM_013461690.1"/>
</dbReference>
<dbReference type="AlphaFoldDB" id="A0A0D2EPC0"/>
<dbReference type="STRING" id="348802.A0A0D2EPC0"/>
<organism evidence="3 4">
    <name type="scientific">Exophiala xenobiotica</name>
    <dbReference type="NCBI Taxonomy" id="348802"/>
    <lineage>
        <taxon>Eukaryota</taxon>
        <taxon>Fungi</taxon>
        <taxon>Dikarya</taxon>
        <taxon>Ascomycota</taxon>
        <taxon>Pezizomycotina</taxon>
        <taxon>Eurotiomycetes</taxon>
        <taxon>Chaetothyriomycetidae</taxon>
        <taxon>Chaetothyriales</taxon>
        <taxon>Herpotrichiellaceae</taxon>
        <taxon>Exophiala</taxon>
    </lineage>
</organism>
<keyword evidence="4" id="KW-1185">Reference proteome</keyword>
<evidence type="ECO:0000313" key="4">
    <source>
        <dbReference type="Proteomes" id="UP000054342"/>
    </source>
</evidence>
<feature type="compositionally biased region" description="Polar residues" evidence="1">
    <location>
        <begin position="267"/>
        <end position="295"/>
    </location>
</feature>
<evidence type="ECO:0000313" key="3">
    <source>
        <dbReference type="EMBL" id="KIW56560.1"/>
    </source>
</evidence>
<evidence type="ECO:0000256" key="1">
    <source>
        <dbReference type="SAM" id="MobiDB-lite"/>
    </source>
</evidence>
<gene>
    <name evidence="3" type="ORF">PV05_05213</name>
</gene>
<feature type="transmembrane region" description="Helical" evidence="2">
    <location>
        <begin position="60"/>
        <end position="82"/>
    </location>
</feature>
<accession>A0A0D2EPC0</accession>
<feature type="transmembrane region" description="Helical" evidence="2">
    <location>
        <begin position="21"/>
        <end position="40"/>
    </location>
</feature>
<keyword evidence="2" id="KW-0812">Transmembrane</keyword>
<proteinExistence type="predicted"/>
<dbReference type="GeneID" id="25327121"/>
<dbReference type="OrthoDB" id="529273at2759"/>
<protein>
    <submittedName>
        <fullName evidence="3">Uncharacterized protein</fullName>
    </submittedName>
</protein>
<keyword evidence="2" id="KW-1133">Transmembrane helix</keyword>
<dbReference type="EMBL" id="KN847319">
    <property type="protein sequence ID" value="KIW56560.1"/>
    <property type="molecule type" value="Genomic_DNA"/>
</dbReference>